<organism evidence="2 3">
    <name type="scientific">Pygocentrus nattereri</name>
    <name type="common">Red-bellied piranha</name>
    <dbReference type="NCBI Taxonomy" id="42514"/>
    <lineage>
        <taxon>Eukaryota</taxon>
        <taxon>Metazoa</taxon>
        <taxon>Chordata</taxon>
        <taxon>Craniata</taxon>
        <taxon>Vertebrata</taxon>
        <taxon>Euteleostomi</taxon>
        <taxon>Actinopterygii</taxon>
        <taxon>Neopterygii</taxon>
        <taxon>Teleostei</taxon>
        <taxon>Ostariophysi</taxon>
        <taxon>Characiformes</taxon>
        <taxon>Characoidei</taxon>
        <taxon>Pygocentrus</taxon>
    </lineage>
</organism>
<keyword evidence="1" id="KW-0732">Signal</keyword>
<dbReference type="GO" id="GO:0042622">
    <property type="term" value="C:photoreceptor outer segment membrane"/>
    <property type="evidence" value="ECO:0007669"/>
    <property type="project" value="InterPro"/>
</dbReference>
<evidence type="ECO:0000313" key="2">
    <source>
        <dbReference type="Ensembl" id="ENSPNAP00000029808.2"/>
    </source>
</evidence>
<reference evidence="2" key="2">
    <citation type="submission" date="2025-08" db="UniProtKB">
        <authorList>
            <consortium name="Ensembl"/>
        </authorList>
    </citation>
    <scope>IDENTIFICATION</scope>
</reference>
<feature type="chain" id="PRO_5043758533" evidence="1">
    <location>
        <begin position="17"/>
        <end position="58"/>
    </location>
</feature>
<name>A0A3B4E290_PYGNA</name>
<dbReference type="Pfam" id="PF15201">
    <property type="entry name" value="Rod_cone_degen"/>
    <property type="match status" value="1"/>
</dbReference>
<dbReference type="Ensembl" id="ENSPNAT00000017274.2">
    <property type="protein sequence ID" value="ENSPNAP00000029808.2"/>
    <property type="gene ID" value="ENSPNAG00000016147.2"/>
</dbReference>
<dbReference type="AlphaFoldDB" id="A0A3B4E290"/>
<proteinExistence type="predicted"/>
<protein>
    <submittedName>
        <fullName evidence="2">Uncharacterized protein</fullName>
    </submittedName>
</protein>
<keyword evidence="3" id="KW-1185">Reference proteome</keyword>
<evidence type="ECO:0000256" key="1">
    <source>
        <dbReference type="SAM" id="SignalP"/>
    </source>
</evidence>
<reference evidence="2 3" key="1">
    <citation type="submission" date="2020-10" db="EMBL/GenBank/DDBJ databases">
        <title>Pygocentrus nattereri (red-bellied piranha) genome, fPygNat1, primary haplotype.</title>
        <authorList>
            <person name="Myers G."/>
            <person name="Meyer A."/>
            <person name="Karagic N."/>
            <person name="Pippel M."/>
            <person name="Winkler S."/>
            <person name="Tracey A."/>
            <person name="Wood J."/>
            <person name="Formenti G."/>
            <person name="Howe K."/>
            <person name="Fedrigo O."/>
            <person name="Jarvis E.D."/>
        </authorList>
    </citation>
    <scope>NUCLEOTIDE SEQUENCE [LARGE SCALE GENOMIC DNA]</scope>
</reference>
<evidence type="ECO:0000313" key="3">
    <source>
        <dbReference type="Proteomes" id="UP001501920"/>
    </source>
</evidence>
<reference evidence="2" key="3">
    <citation type="submission" date="2025-09" db="UniProtKB">
        <authorList>
            <consortium name="Ensembl"/>
        </authorList>
    </citation>
    <scope>IDENTIFICATION</scope>
</reference>
<sequence>MCTTMMVLSTLALLLRRHFFNRVRPILYNSVDGKNGGKLNFIFVAEQTHQYLFMFKYL</sequence>
<feature type="signal peptide" evidence="1">
    <location>
        <begin position="1"/>
        <end position="16"/>
    </location>
</feature>
<accession>A0A3B4E290</accession>
<dbReference type="InterPro" id="IPR027937">
    <property type="entry name" value="PRCD"/>
</dbReference>
<dbReference type="Proteomes" id="UP001501920">
    <property type="component" value="Chromosome 1"/>
</dbReference>